<dbReference type="PANTHER" id="PTHR45694:SF18">
    <property type="entry name" value="GLUTAREDOXIN-1-RELATED"/>
    <property type="match status" value="1"/>
</dbReference>
<comment type="catalytic activity">
    <reaction evidence="4">
        <text>1-chloro-2,4-dinitrobenzene + glutathione = 2,4-dinitrophenyl-S-glutathione + chloride + H(+)</text>
        <dbReference type="Rhea" id="RHEA:51220"/>
        <dbReference type="ChEBI" id="CHEBI:15378"/>
        <dbReference type="ChEBI" id="CHEBI:17996"/>
        <dbReference type="ChEBI" id="CHEBI:34718"/>
        <dbReference type="ChEBI" id="CHEBI:57925"/>
        <dbReference type="ChEBI" id="CHEBI:133977"/>
        <dbReference type="EC" id="2.5.1.18"/>
    </reaction>
</comment>
<dbReference type="RefSeq" id="XP_007417690.1">
    <property type="nucleotide sequence ID" value="XM_007417628.1"/>
</dbReference>
<dbReference type="GO" id="GO:0005737">
    <property type="term" value="C:cytoplasm"/>
    <property type="evidence" value="ECO:0007669"/>
    <property type="project" value="TreeGrafter"/>
</dbReference>
<dbReference type="CDD" id="cd03419">
    <property type="entry name" value="GRX_GRXh_1_2_like"/>
    <property type="match status" value="1"/>
</dbReference>
<dbReference type="InterPro" id="IPR036249">
    <property type="entry name" value="Thioredoxin-like_sf"/>
</dbReference>
<dbReference type="FunCoup" id="F4S8J6">
    <property type="interactions" value="228"/>
</dbReference>
<dbReference type="SUPFAM" id="SSF52833">
    <property type="entry name" value="Thioredoxin-like"/>
    <property type="match status" value="1"/>
</dbReference>
<dbReference type="OrthoDB" id="418495at2759"/>
<feature type="domain" description="Glutaredoxin" evidence="5">
    <location>
        <begin position="19"/>
        <end position="81"/>
    </location>
</feature>
<dbReference type="InParanoid" id="F4S8J6"/>
<organism evidence="7">
    <name type="scientific">Melampsora larici-populina (strain 98AG31 / pathotype 3-4-7)</name>
    <name type="common">Poplar leaf rust fungus</name>
    <dbReference type="NCBI Taxonomy" id="747676"/>
    <lineage>
        <taxon>Eukaryota</taxon>
        <taxon>Fungi</taxon>
        <taxon>Dikarya</taxon>
        <taxon>Basidiomycota</taxon>
        <taxon>Pucciniomycotina</taxon>
        <taxon>Pucciniomycetes</taxon>
        <taxon>Pucciniales</taxon>
        <taxon>Melampsoraceae</taxon>
        <taxon>Melampsora</taxon>
    </lineage>
</organism>
<dbReference type="HOGENOM" id="CLU_026126_7_2_1"/>
<dbReference type="PRINTS" id="PR00160">
    <property type="entry name" value="GLUTAREDOXIN"/>
</dbReference>
<evidence type="ECO:0000313" key="7">
    <source>
        <dbReference type="Proteomes" id="UP000001072"/>
    </source>
</evidence>
<dbReference type="Pfam" id="PF00462">
    <property type="entry name" value="Glutaredoxin"/>
    <property type="match status" value="1"/>
</dbReference>
<dbReference type="eggNOG" id="KOG1752">
    <property type="taxonomic scope" value="Eukaryota"/>
</dbReference>
<dbReference type="EMBL" id="GL883165">
    <property type="protein sequence ID" value="EGF99001.1"/>
    <property type="molecule type" value="Genomic_DNA"/>
</dbReference>
<dbReference type="STRING" id="747676.F4S8J6"/>
<sequence length="101" mass="11449">MTSQAIKNKVEDAISDHAIIVFSKSHCPYCNSTKKTFKEFNQEIHVVELDQCEDGAEQQAYLKTKTGQGTVPNIFIHKTHIGGNSDLQQLKEKGELRNLFR</sequence>
<accession>F4S8J6</accession>
<proteinExistence type="predicted"/>
<dbReference type="GeneID" id="18932705"/>
<dbReference type="EC" id="1.11.1.9" evidence="2"/>
<dbReference type="InterPro" id="IPR002109">
    <property type="entry name" value="Glutaredoxin"/>
</dbReference>
<evidence type="ECO:0000256" key="2">
    <source>
        <dbReference type="ARBA" id="ARBA00012310"/>
    </source>
</evidence>
<dbReference type="GO" id="GO:0034599">
    <property type="term" value="P:cellular response to oxidative stress"/>
    <property type="evidence" value="ECO:0007669"/>
    <property type="project" value="TreeGrafter"/>
</dbReference>
<name>F4S8J6_MELLP</name>
<dbReference type="AlphaFoldDB" id="F4S8J6"/>
<evidence type="ECO:0000256" key="3">
    <source>
        <dbReference type="ARBA" id="ARBA00023284"/>
    </source>
</evidence>
<evidence type="ECO:0000313" key="6">
    <source>
        <dbReference type="EMBL" id="EGF99001.1"/>
    </source>
</evidence>
<reference evidence="7" key="1">
    <citation type="journal article" date="2011" name="Proc. Natl. Acad. Sci. U.S.A.">
        <title>Obligate biotrophy features unraveled by the genomic analysis of rust fungi.</title>
        <authorList>
            <person name="Duplessis S."/>
            <person name="Cuomo C.A."/>
            <person name="Lin Y.-C."/>
            <person name="Aerts A."/>
            <person name="Tisserant E."/>
            <person name="Veneault-Fourrey C."/>
            <person name="Joly D.L."/>
            <person name="Hacquard S."/>
            <person name="Amselem J."/>
            <person name="Cantarel B.L."/>
            <person name="Chiu R."/>
            <person name="Coutinho P.M."/>
            <person name="Feau N."/>
            <person name="Field M."/>
            <person name="Frey P."/>
            <person name="Gelhaye E."/>
            <person name="Goldberg J."/>
            <person name="Grabherr M.G."/>
            <person name="Kodira C.D."/>
            <person name="Kohler A."/>
            <person name="Kuees U."/>
            <person name="Lindquist E.A."/>
            <person name="Lucas S.M."/>
            <person name="Mago R."/>
            <person name="Mauceli E."/>
            <person name="Morin E."/>
            <person name="Murat C."/>
            <person name="Pangilinan J.L."/>
            <person name="Park R."/>
            <person name="Pearson M."/>
            <person name="Quesneville H."/>
            <person name="Rouhier N."/>
            <person name="Sakthikumar S."/>
            <person name="Salamov A.A."/>
            <person name="Schmutz J."/>
            <person name="Selles B."/>
            <person name="Shapiro H."/>
            <person name="Tanguay P."/>
            <person name="Tuskan G.A."/>
            <person name="Henrissat B."/>
            <person name="Van de Peer Y."/>
            <person name="Rouze P."/>
            <person name="Ellis J.G."/>
            <person name="Dodds P.N."/>
            <person name="Schein J.E."/>
            <person name="Zhong S."/>
            <person name="Hamelin R.C."/>
            <person name="Grigoriev I.V."/>
            <person name="Szabo L.J."/>
            <person name="Martin F."/>
        </authorList>
    </citation>
    <scope>NUCLEOTIDE SEQUENCE [LARGE SCALE GENOMIC DNA]</scope>
    <source>
        <strain evidence="7">98AG31 / pathotype 3-4-7</strain>
    </source>
</reference>
<dbReference type="GO" id="GO:0004602">
    <property type="term" value="F:glutathione peroxidase activity"/>
    <property type="evidence" value="ECO:0007669"/>
    <property type="project" value="UniProtKB-EC"/>
</dbReference>
<gene>
    <name evidence="6" type="ORF">MELLADRAFT_75972</name>
</gene>
<comment type="catalytic activity">
    <reaction evidence="1">
        <text>2 glutathione + H2O2 = glutathione disulfide + 2 H2O</text>
        <dbReference type="Rhea" id="RHEA:16833"/>
        <dbReference type="ChEBI" id="CHEBI:15377"/>
        <dbReference type="ChEBI" id="CHEBI:16240"/>
        <dbReference type="ChEBI" id="CHEBI:57925"/>
        <dbReference type="ChEBI" id="CHEBI:58297"/>
        <dbReference type="EC" id="1.11.1.9"/>
    </reaction>
</comment>
<dbReference type="Proteomes" id="UP000001072">
    <property type="component" value="Unassembled WGS sequence"/>
</dbReference>
<keyword evidence="7" id="KW-1185">Reference proteome</keyword>
<dbReference type="Gene3D" id="3.40.30.10">
    <property type="entry name" value="Glutaredoxin"/>
    <property type="match status" value="1"/>
</dbReference>
<evidence type="ECO:0000259" key="5">
    <source>
        <dbReference type="Pfam" id="PF00462"/>
    </source>
</evidence>
<dbReference type="GO" id="GO:0005634">
    <property type="term" value="C:nucleus"/>
    <property type="evidence" value="ECO:0007669"/>
    <property type="project" value="TreeGrafter"/>
</dbReference>
<dbReference type="FunFam" id="3.40.30.10:FF:000026">
    <property type="entry name" value="Glutaredoxin 2"/>
    <property type="match status" value="1"/>
</dbReference>
<evidence type="ECO:0000256" key="1">
    <source>
        <dbReference type="ARBA" id="ARBA00000217"/>
    </source>
</evidence>
<protein>
    <recommendedName>
        <fullName evidence="2">glutathione peroxidase</fullName>
        <ecNumber evidence="2">1.11.1.9</ecNumber>
    </recommendedName>
</protein>
<keyword evidence="3" id="KW-0676">Redox-active center</keyword>
<evidence type="ECO:0000256" key="4">
    <source>
        <dbReference type="ARBA" id="ARBA00035808"/>
    </source>
</evidence>
<dbReference type="InterPro" id="IPR011899">
    <property type="entry name" value="Glutaredoxin_euk/vir"/>
</dbReference>
<dbReference type="KEGG" id="mlr:MELLADRAFT_75972"/>
<dbReference type="NCBIfam" id="TIGR02180">
    <property type="entry name" value="GRX_euk"/>
    <property type="match status" value="1"/>
</dbReference>
<dbReference type="PANTHER" id="PTHR45694">
    <property type="entry name" value="GLUTAREDOXIN 2"/>
    <property type="match status" value="1"/>
</dbReference>
<dbReference type="GO" id="GO:0015038">
    <property type="term" value="F:glutathione disulfide oxidoreductase activity"/>
    <property type="evidence" value="ECO:0007669"/>
    <property type="project" value="TreeGrafter"/>
</dbReference>
<dbReference type="PROSITE" id="PS51354">
    <property type="entry name" value="GLUTAREDOXIN_2"/>
    <property type="match status" value="1"/>
</dbReference>
<dbReference type="GO" id="GO:0004364">
    <property type="term" value="F:glutathione transferase activity"/>
    <property type="evidence" value="ECO:0007669"/>
    <property type="project" value="UniProtKB-EC"/>
</dbReference>
<dbReference type="VEuPathDB" id="FungiDB:MELLADRAFT_75972"/>
<dbReference type="InterPro" id="IPR014025">
    <property type="entry name" value="Glutaredoxin_subgr"/>
</dbReference>